<dbReference type="Gene3D" id="3.40.1570.10">
    <property type="entry name" value="HemS/ChuS/ChuX like domains"/>
    <property type="match status" value="2"/>
</dbReference>
<comment type="caution">
    <text evidence="2">The sequence shown here is derived from an EMBL/GenBank/DDBJ whole genome shotgun (WGS) entry which is preliminary data.</text>
</comment>
<evidence type="ECO:0000313" key="2">
    <source>
        <dbReference type="EMBL" id="GGF50069.1"/>
    </source>
</evidence>
<sequence length="316" mass="33927">MSELGALTAEPGFMGTRLGAPVERIVDDLQRLGETVAVTMNTAAVITRIGCYGAPQCSGTPLACGASSICLRLHEAAVDTALAVERMPMNRLPCSLQLFDAAGAVLHKSFLTDCTDDLAFGQLCLDWEARDLAGRRPQVGGLGEGALPAPAAFSPDGDCAAQLDSIFGDSGIRRRAALPGWGEEWAWRVLPDVVFDLLVLASEVRMPLVQAVGNAGTMQVHRGPVEQVRRSGPLLVLASETSTLSIELNEVEEAWVTRFDAGPDADGLMVELYDWRFHCVAQFTALGLPNPGLGSYWEQLVFSLPRAPMPERPARR</sequence>
<dbReference type="AlphaFoldDB" id="A0A917BKV9"/>
<name>A0A917BKV9_9HYPH</name>
<proteinExistence type="predicted"/>
<keyword evidence="3" id="KW-1185">Reference proteome</keyword>
<dbReference type="Proteomes" id="UP000606044">
    <property type="component" value="Unassembled WGS sequence"/>
</dbReference>
<dbReference type="InterPro" id="IPR007845">
    <property type="entry name" value="HemS/ChuX_dom"/>
</dbReference>
<dbReference type="Pfam" id="PF05171">
    <property type="entry name" value="HemS"/>
    <property type="match status" value="2"/>
</dbReference>
<protein>
    <submittedName>
        <fullName evidence="2">Hemin-degrading factor</fullName>
    </submittedName>
</protein>
<evidence type="ECO:0000259" key="1">
    <source>
        <dbReference type="Pfam" id="PF05171"/>
    </source>
</evidence>
<reference evidence="2" key="1">
    <citation type="journal article" date="2014" name="Int. J. Syst. Evol. Microbiol.">
        <title>Complete genome sequence of Corynebacterium casei LMG S-19264T (=DSM 44701T), isolated from a smear-ripened cheese.</title>
        <authorList>
            <consortium name="US DOE Joint Genome Institute (JGI-PGF)"/>
            <person name="Walter F."/>
            <person name="Albersmeier A."/>
            <person name="Kalinowski J."/>
            <person name="Ruckert C."/>
        </authorList>
    </citation>
    <scope>NUCLEOTIDE SEQUENCE</scope>
    <source>
        <strain evidence="2">CCM 7897</strain>
    </source>
</reference>
<reference evidence="2" key="2">
    <citation type="submission" date="2020-09" db="EMBL/GenBank/DDBJ databases">
        <authorList>
            <person name="Sun Q."/>
            <person name="Sedlacek I."/>
        </authorList>
    </citation>
    <scope>NUCLEOTIDE SEQUENCE</scope>
    <source>
        <strain evidence="2">CCM 7897</strain>
    </source>
</reference>
<dbReference type="GO" id="GO:0006826">
    <property type="term" value="P:iron ion transport"/>
    <property type="evidence" value="ECO:0007669"/>
    <property type="project" value="InterPro"/>
</dbReference>
<feature type="domain" description="Haemin-degrading HemS/ChuX" evidence="1">
    <location>
        <begin position="172"/>
        <end position="283"/>
    </location>
</feature>
<organism evidence="2 3">
    <name type="scientific">Azorhizobium oxalatiphilum</name>
    <dbReference type="NCBI Taxonomy" id="980631"/>
    <lineage>
        <taxon>Bacteria</taxon>
        <taxon>Pseudomonadati</taxon>
        <taxon>Pseudomonadota</taxon>
        <taxon>Alphaproteobacteria</taxon>
        <taxon>Hyphomicrobiales</taxon>
        <taxon>Xanthobacteraceae</taxon>
        <taxon>Azorhizobium</taxon>
    </lineage>
</organism>
<feature type="domain" description="Haemin-degrading HemS/ChuX" evidence="1">
    <location>
        <begin position="1"/>
        <end position="124"/>
    </location>
</feature>
<gene>
    <name evidence="2" type="primary">hmuS</name>
    <name evidence="2" type="ORF">GCM10007301_06670</name>
</gene>
<dbReference type="EMBL" id="BMCT01000001">
    <property type="protein sequence ID" value="GGF50069.1"/>
    <property type="molecule type" value="Genomic_DNA"/>
</dbReference>
<accession>A0A917BKV9</accession>
<evidence type="ECO:0000313" key="3">
    <source>
        <dbReference type="Proteomes" id="UP000606044"/>
    </source>
</evidence>
<dbReference type="RefSeq" id="WP_188575373.1">
    <property type="nucleotide sequence ID" value="NZ_BMCT01000001.1"/>
</dbReference>
<dbReference type="InterPro" id="IPR053733">
    <property type="entry name" value="Heme_Transport_Util_sf"/>
</dbReference>
<dbReference type="SUPFAM" id="SSF144064">
    <property type="entry name" value="Heme iron utilization protein-like"/>
    <property type="match status" value="1"/>
</dbReference>